<dbReference type="PATRIC" id="fig|158500.4.peg.5666"/>
<dbReference type="Proteomes" id="UP000024329">
    <property type="component" value="Unassembled WGS sequence"/>
</dbReference>
<evidence type="ECO:0000256" key="2">
    <source>
        <dbReference type="SAM" id="SignalP"/>
    </source>
</evidence>
<gene>
    <name evidence="4" type="ORF">BV97_05586</name>
</gene>
<dbReference type="InterPro" id="IPR049492">
    <property type="entry name" value="BD-FAE-like_dom"/>
</dbReference>
<dbReference type="RefSeq" id="WP_008829307.1">
    <property type="nucleotide sequence ID" value="NZ_CP017076.1"/>
</dbReference>
<dbReference type="InterPro" id="IPR029058">
    <property type="entry name" value="AB_hydrolase_fold"/>
</dbReference>
<keyword evidence="2" id="KW-0732">Signal</keyword>
<sequence>MPASSKFACALALAAMLLPGHAPAREVDDSYTIGQRFAQYRDKFPGIAWPAVTWKAGQSVLFDRPYKNTGTRDLHIDVFRPSAGANRQGILLVHGGGWRAGAKTHFYALANLLAQRGYTVFLPEFRLSVEAAYPAGMIDIGDALAWTRAHAAEFDVDPARIAVGGASSGGQMASLLAYAGPSGLFGSGTERTAAALIDLDGVLDFTTPQALQFENAAGEASPAARWLGGSYEHAAARWKDASAASHVGAQSPPTLIVSSGIPRFTEGKTTVLAALERHGIAHRFFAFENAPHDFWLFEPWLPRVAEQIDGFLKTLEPARGSAPE</sequence>
<dbReference type="PANTHER" id="PTHR48081">
    <property type="entry name" value="AB HYDROLASE SUPERFAMILY PROTEIN C4A8.06C"/>
    <property type="match status" value="1"/>
</dbReference>
<dbReference type="SUPFAM" id="SSF53474">
    <property type="entry name" value="alpha/beta-Hydrolases"/>
    <property type="match status" value="1"/>
</dbReference>
<dbReference type="EMBL" id="JFYZ01000078">
    <property type="protein sequence ID" value="EZP68942.1"/>
    <property type="molecule type" value="Genomic_DNA"/>
</dbReference>
<evidence type="ECO:0000256" key="1">
    <source>
        <dbReference type="ARBA" id="ARBA00022801"/>
    </source>
</evidence>
<dbReference type="PANTHER" id="PTHR48081:SF13">
    <property type="entry name" value="ALPHA_BETA HYDROLASE"/>
    <property type="match status" value="1"/>
</dbReference>
<name>A0A031J6N9_9SPHN</name>
<evidence type="ECO:0000259" key="3">
    <source>
        <dbReference type="Pfam" id="PF20434"/>
    </source>
</evidence>
<feature type="signal peptide" evidence="2">
    <location>
        <begin position="1"/>
        <end position="24"/>
    </location>
</feature>
<protein>
    <submittedName>
        <fullName evidence="4">Esterase/lipase-like protein</fullName>
    </submittedName>
</protein>
<accession>A0A031J6N9</accession>
<keyword evidence="1" id="KW-0378">Hydrolase</keyword>
<proteinExistence type="predicted"/>
<dbReference type="InterPro" id="IPR050300">
    <property type="entry name" value="GDXG_lipolytic_enzyme"/>
</dbReference>
<evidence type="ECO:0000313" key="4">
    <source>
        <dbReference type="EMBL" id="EZP68942.1"/>
    </source>
</evidence>
<dbReference type="GO" id="GO:0016787">
    <property type="term" value="F:hydrolase activity"/>
    <property type="evidence" value="ECO:0007669"/>
    <property type="project" value="UniProtKB-KW"/>
</dbReference>
<evidence type="ECO:0000313" key="5">
    <source>
        <dbReference type="Proteomes" id="UP000024329"/>
    </source>
</evidence>
<comment type="caution">
    <text evidence="4">The sequence shown here is derived from an EMBL/GenBank/DDBJ whole genome shotgun (WGS) entry which is preliminary data.</text>
</comment>
<dbReference type="Pfam" id="PF20434">
    <property type="entry name" value="BD-FAE"/>
    <property type="match status" value="1"/>
</dbReference>
<dbReference type="AlphaFoldDB" id="A0A031J6N9"/>
<organism evidence="4 5">
    <name type="scientific">Novosphingobium resinovorum</name>
    <dbReference type="NCBI Taxonomy" id="158500"/>
    <lineage>
        <taxon>Bacteria</taxon>
        <taxon>Pseudomonadati</taxon>
        <taxon>Pseudomonadota</taxon>
        <taxon>Alphaproteobacteria</taxon>
        <taxon>Sphingomonadales</taxon>
        <taxon>Sphingomonadaceae</taxon>
        <taxon>Novosphingobium</taxon>
    </lineage>
</organism>
<dbReference type="eggNOG" id="COG0657">
    <property type="taxonomic scope" value="Bacteria"/>
</dbReference>
<reference evidence="4 5" key="1">
    <citation type="submission" date="2014-03" db="EMBL/GenBank/DDBJ databases">
        <title>Whole genome sequence of Novosphingobium resinovorum KF1.</title>
        <authorList>
            <person name="Gan H.M."/>
            <person name="Gan H.Y."/>
            <person name="Chew T.H."/>
            <person name="Savka M.A."/>
        </authorList>
    </citation>
    <scope>NUCLEOTIDE SEQUENCE [LARGE SCALE GENOMIC DNA]</scope>
    <source>
        <strain evidence="4 5">KF1</strain>
    </source>
</reference>
<dbReference type="Gene3D" id="3.40.50.1820">
    <property type="entry name" value="alpha/beta hydrolase"/>
    <property type="match status" value="1"/>
</dbReference>
<feature type="chain" id="PRO_5001551471" evidence="2">
    <location>
        <begin position="25"/>
        <end position="324"/>
    </location>
</feature>
<feature type="domain" description="BD-FAE-like" evidence="3">
    <location>
        <begin position="77"/>
        <end position="258"/>
    </location>
</feature>